<dbReference type="AlphaFoldDB" id="A0A816VL12"/>
<evidence type="ECO:0000313" key="2">
    <source>
        <dbReference type="EMBL" id="CAF2122095.1"/>
    </source>
</evidence>
<keyword evidence="1" id="KW-0472">Membrane</keyword>
<dbReference type="EMBL" id="HG994357">
    <property type="protein sequence ID" value="CAF2122095.1"/>
    <property type="molecule type" value="Genomic_DNA"/>
</dbReference>
<evidence type="ECO:0000256" key="1">
    <source>
        <dbReference type="SAM" id="Phobius"/>
    </source>
</evidence>
<name>A0A816VL12_BRANA</name>
<protein>
    <submittedName>
        <fullName evidence="2">(rape) hypothetical protein</fullName>
    </submittedName>
</protein>
<keyword evidence="1" id="KW-0812">Transmembrane</keyword>
<sequence>MEATLVPSSPAFSGRWRLSQIHRLRLQFPGRGDLLSSVFAGSWLRGWRLSKLCPVGYETRCFVGCCYYFVAYEVALWSLVVRFQWLTVSFWRMRSRRV</sequence>
<proteinExistence type="predicted"/>
<organism evidence="2">
    <name type="scientific">Brassica napus</name>
    <name type="common">Rape</name>
    <dbReference type="NCBI Taxonomy" id="3708"/>
    <lineage>
        <taxon>Eukaryota</taxon>
        <taxon>Viridiplantae</taxon>
        <taxon>Streptophyta</taxon>
        <taxon>Embryophyta</taxon>
        <taxon>Tracheophyta</taxon>
        <taxon>Spermatophyta</taxon>
        <taxon>Magnoliopsida</taxon>
        <taxon>eudicotyledons</taxon>
        <taxon>Gunneridae</taxon>
        <taxon>Pentapetalae</taxon>
        <taxon>rosids</taxon>
        <taxon>malvids</taxon>
        <taxon>Brassicales</taxon>
        <taxon>Brassicaceae</taxon>
        <taxon>Brassiceae</taxon>
        <taxon>Brassica</taxon>
    </lineage>
</organism>
<reference evidence="2" key="1">
    <citation type="submission" date="2021-01" db="EMBL/GenBank/DDBJ databases">
        <authorList>
            <consortium name="Genoscope - CEA"/>
            <person name="William W."/>
        </authorList>
    </citation>
    <scope>NUCLEOTIDE SEQUENCE</scope>
</reference>
<gene>
    <name evidence="2" type="ORF">DARMORV10_A03P16440.1</name>
</gene>
<accession>A0A816VL12</accession>
<dbReference type="Proteomes" id="UP001295469">
    <property type="component" value="Chromosome A03"/>
</dbReference>
<feature type="transmembrane region" description="Helical" evidence="1">
    <location>
        <begin position="67"/>
        <end position="91"/>
    </location>
</feature>
<keyword evidence="1" id="KW-1133">Transmembrane helix</keyword>